<keyword evidence="3" id="KW-1185">Reference proteome</keyword>
<dbReference type="EMBL" id="JADCNL010000458">
    <property type="protein sequence ID" value="KAG0447522.1"/>
    <property type="molecule type" value="Genomic_DNA"/>
</dbReference>
<evidence type="ECO:0000313" key="1">
    <source>
        <dbReference type="EMBL" id="KAG0447433.1"/>
    </source>
</evidence>
<protein>
    <submittedName>
        <fullName evidence="2">Uncharacterized protein</fullName>
    </submittedName>
</protein>
<gene>
    <name evidence="2" type="ORF">HPP92_028288</name>
    <name evidence="1" type="ORF">HPP92_028318</name>
</gene>
<comment type="caution">
    <text evidence="2">The sequence shown here is derived from an EMBL/GenBank/DDBJ whole genome shotgun (WGS) entry which is preliminary data.</text>
</comment>
<dbReference type="AlphaFoldDB" id="A0A835PBK7"/>
<dbReference type="Proteomes" id="UP000636800">
    <property type="component" value="Unassembled WGS sequence"/>
</dbReference>
<reference evidence="3 4" key="1">
    <citation type="journal article" date="2020" name="Nat. Food">
        <title>A phased Vanilla planifolia genome enables genetic improvement of flavour and production.</title>
        <authorList>
            <person name="Hasing T."/>
            <person name="Tang H."/>
            <person name="Brym M."/>
            <person name="Khazi F."/>
            <person name="Huang T."/>
            <person name="Chambers A.H."/>
        </authorList>
    </citation>
    <scope>NUCLEOTIDE SEQUENCE [LARGE SCALE GENOMIC DNA]</scope>
    <source>
        <tissue evidence="2">Leaf</tissue>
    </source>
</reference>
<evidence type="ECO:0000313" key="4">
    <source>
        <dbReference type="Proteomes" id="UP000639772"/>
    </source>
</evidence>
<evidence type="ECO:0000313" key="3">
    <source>
        <dbReference type="Proteomes" id="UP000636800"/>
    </source>
</evidence>
<organism evidence="2 3">
    <name type="scientific">Vanilla planifolia</name>
    <name type="common">Vanilla</name>
    <dbReference type="NCBI Taxonomy" id="51239"/>
    <lineage>
        <taxon>Eukaryota</taxon>
        <taxon>Viridiplantae</taxon>
        <taxon>Streptophyta</taxon>
        <taxon>Embryophyta</taxon>
        <taxon>Tracheophyta</taxon>
        <taxon>Spermatophyta</taxon>
        <taxon>Magnoliopsida</taxon>
        <taxon>Liliopsida</taxon>
        <taxon>Asparagales</taxon>
        <taxon>Orchidaceae</taxon>
        <taxon>Vanilloideae</taxon>
        <taxon>Vanilleae</taxon>
        <taxon>Vanilla</taxon>
    </lineage>
</organism>
<dbReference type="Proteomes" id="UP000639772">
    <property type="component" value="Unassembled WGS sequence"/>
</dbReference>
<name>A0A835PBK7_VANPL</name>
<evidence type="ECO:0000313" key="2">
    <source>
        <dbReference type="EMBL" id="KAG0447522.1"/>
    </source>
</evidence>
<proteinExistence type="predicted"/>
<dbReference type="EMBL" id="JADCNM010000459">
    <property type="protein sequence ID" value="KAG0447433.1"/>
    <property type="molecule type" value="Genomic_DNA"/>
</dbReference>
<accession>A0A835PBK7</accession>
<sequence length="81" mass="9658">MMRALLLRRRIRRSRALNDALTSLKARYHSFLTLPCRLRVADVRCPNRGRWETYSAWKDCLLAPIFLYGWISQEDCEGRFP</sequence>